<dbReference type="Proteomes" id="UP000587070">
    <property type="component" value="Unassembled WGS sequence"/>
</dbReference>
<sequence length="323" mass="33758">MKFRTSKIFGLVAGLGVLALSSSAMAAEFRLNSQTYSGSYANTQTVVTDAQGHELLNSSGTQWFDSASAYEQSTAAASFSGDFRQYGDPVGTTSANWSGYAQTTYGGNHVAASISGAASTVSNVYSGVDPSSGTTLSVSATPYRYVQAYSSWEELFLITSKYGTGQTGSLTFHVRYDGTLSGDTASSYYNLSYFNGSSVVSKGEYGDVGAFNNDLVGTFTFKYGDPLYLQSELSAYLSDVGGVDVRHSAVITGIDLPEGSAIRFLSGASANTYGTLVGGLYGEYGSGGTLPSVPEPGSYAMLLAGLGMLGFVARRRKQQASVA</sequence>
<dbReference type="RefSeq" id="WP_184415282.1">
    <property type="nucleotide sequence ID" value="NZ_JACIGE010000018.1"/>
</dbReference>
<accession>A0A840GC94</accession>
<proteinExistence type="predicted"/>
<feature type="domain" description="Ice-binding protein C-terminal" evidence="2">
    <location>
        <begin position="292"/>
        <end position="316"/>
    </location>
</feature>
<dbReference type="Pfam" id="PF07589">
    <property type="entry name" value="PEP-CTERM"/>
    <property type="match status" value="1"/>
</dbReference>
<dbReference type="InterPro" id="IPR013424">
    <property type="entry name" value="Ice-binding_C"/>
</dbReference>
<dbReference type="NCBIfam" id="TIGR02595">
    <property type="entry name" value="PEP_CTERM"/>
    <property type="match status" value="1"/>
</dbReference>
<dbReference type="AlphaFoldDB" id="A0A840GC94"/>
<evidence type="ECO:0000256" key="1">
    <source>
        <dbReference type="SAM" id="SignalP"/>
    </source>
</evidence>
<comment type="caution">
    <text evidence="3">The sequence shown here is derived from an EMBL/GenBank/DDBJ whole genome shotgun (WGS) entry which is preliminary data.</text>
</comment>
<feature type="signal peptide" evidence="1">
    <location>
        <begin position="1"/>
        <end position="26"/>
    </location>
</feature>
<evidence type="ECO:0000313" key="4">
    <source>
        <dbReference type="Proteomes" id="UP000587070"/>
    </source>
</evidence>
<dbReference type="EMBL" id="JACIGE010000018">
    <property type="protein sequence ID" value="MBB4249091.1"/>
    <property type="molecule type" value="Genomic_DNA"/>
</dbReference>
<organism evidence="3 4">
    <name type="scientific">Rhodocyclus tenuis</name>
    <name type="common">Rhodospirillum tenue</name>
    <dbReference type="NCBI Taxonomy" id="1066"/>
    <lineage>
        <taxon>Bacteria</taxon>
        <taxon>Pseudomonadati</taxon>
        <taxon>Pseudomonadota</taxon>
        <taxon>Betaproteobacteria</taxon>
        <taxon>Rhodocyclales</taxon>
        <taxon>Rhodocyclaceae</taxon>
        <taxon>Rhodocyclus</taxon>
    </lineage>
</organism>
<evidence type="ECO:0000259" key="2">
    <source>
        <dbReference type="Pfam" id="PF07589"/>
    </source>
</evidence>
<keyword evidence="4" id="KW-1185">Reference proteome</keyword>
<protein>
    <recommendedName>
        <fullName evidence="2">Ice-binding protein C-terminal domain-containing protein</fullName>
    </recommendedName>
</protein>
<keyword evidence="1" id="KW-0732">Signal</keyword>
<gene>
    <name evidence="3" type="ORF">GGD90_003495</name>
</gene>
<evidence type="ECO:0000313" key="3">
    <source>
        <dbReference type="EMBL" id="MBB4249091.1"/>
    </source>
</evidence>
<feature type="chain" id="PRO_5032641773" description="Ice-binding protein C-terminal domain-containing protein" evidence="1">
    <location>
        <begin position="27"/>
        <end position="323"/>
    </location>
</feature>
<reference evidence="3 4" key="1">
    <citation type="submission" date="2020-08" db="EMBL/GenBank/DDBJ databases">
        <title>Genome sequencing of Purple Non-Sulfur Bacteria from various extreme environments.</title>
        <authorList>
            <person name="Mayer M."/>
        </authorList>
    </citation>
    <scope>NUCLEOTIDE SEQUENCE [LARGE SCALE GENOMIC DNA]</scope>
    <source>
        <strain evidence="3 4">2761</strain>
    </source>
</reference>
<name>A0A840GC94_RHOTE</name>